<dbReference type="AlphaFoldDB" id="A0A9W7CRC2"/>
<protein>
    <submittedName>
        <fullName evidence="3">Unnamed protein product</fullName>
    </submittedName>
</protein>
<feature type="chain" id="PRO_5040801554" evidence="2">
    <location>
        <begin position="21"/>
        <end position="187"/>
    </location>
</feature>
<feature type="transmembrane region" description="Helical" evidence="1">
    <location>
        <begin position="157"/>
        <end position="177"/>
    </location>
</feature>
<keyword evidence="4" id="KW-1185">Reference proteome</keyword>
<dbReference type="OrthoDB" id="121560at2759"/>
<keyword evidence="2" id="KW-0732">Signal</keyword>
<sequence>MRSSYFLALLLIVCAACVTGVTINDVANQAILNGGNAHRNLKGSATLDAATEERLPAFITKIASFFKGSSAVPKVLNKNPSVAKVLEKNPSIAKNVEAMGKDAELLKSLKKSPSFDALRNAIKSNPKAVSTEKVEELGSFLTRIKKIELVGDVKGMVIAYGILFLAVIGIIGVGIAISNNVRNSYIH</sequence>
<evidence type="ECO:0000313" key="3">
    <source>
        <dbReference type="EMBL" id="GMF39388.1"/>
    </source>
</evidence>
<evidence type="ECO:0000256" key="1">
    <source>
        <dbReference type="SAM" id="Phobius"/>
    </source>
</evidence>
<evidence type="ECO:0000313" key="4">
    <source>
        <dbReference type="Proteomes" id="UP001165121"/>
    </source>
</evidence>
<organism evidence="3 4">
    <name type="scientific">Phytophthora fragariaefolia</name>
    <dbReference type="NCBI Taxonomy" id="1490495"/>
    <lineage>
        <taxon>Eukaryota</taxon>
        <taxon>Sar</taxon>
        <taxon>Stramenopiles</taxon>
        <taxon>Oomycota</taxon>
        <taxon>Peronosporomycetes</taxon>
        <taxon>Peronosporales</taxon>
        <taxon>Peronosporaceae</taxon>
        <taxon>Phytophthora</taxon>
    </lineage>
</organism>
<keyword evidence="1" id="KW-0472">Membrane</keyword>
<dbReference type="EMBL" id="BSXT01001162">
    <property type="protein sequence ID" value="GMF39388.1"/>
    <property type="molecule type" value="Genomic_DNA"/>
</dbReference>
<comment type="caution">
    <text evidence="3">The sequence shown here is derived from an EMBL/GenBank/DDBJ whole genome shotgun (WGS) entry which is preliminary data.</text>
</comment>
<gene>
    <name evidence="3" type="ORF">Pfra01_001168100</name>
</gene>
<reference evidence="3" key="1">
    <citation type="submission" date="2023-04" db="EMBL/GenBank/DDBJ databases">
        <title>Phytophthora fragariaefolia NBRC 109709.</title>
        <authorList>
            <person name="Ichikawa N."/>
            <person name="Sato H."/>
            <person name="Tonouchi N."/>
        </authorList>
    </citation>
    <scope>NUCLEOTIDE SEQUENCE</scope>
    <source>
        <strain evidence="3">NBRC 109709</strain>
    </source>
</reference>
<keyword evidence="1" id="KW-1133">Transmembrane helix</keyword>
<proteinExistence type="predicted"/>
<keyword evidence="1" id="KW-0812">Transmembrane</keyword>
<evidence type="ECO:0000256" key="2">
    <source>
        <dbReference type="SAM" id="SignalP"/>
    </source>
</evidence>
<name>A0A9W7CRC2_9STRA</name>
<accession>A0A9W7CRC2</accession>
<dbReference type="Proteomes" id="UP001165121">
    <property type="component" value="Unassembled WGS sequence"/>
</dbReference>
<feature type="signal peptide" evidence="2">
    <location>
        <begin position="1"/>
        <end position="20"/>
    </location>
</feature>